<comment type="caution">
    <text evidence="2">The sequence shown here is derived from an EMBL/GenBank/DDBJ whole genome shotgun (WGS) entry which is preliminary data.</text>
</comment>
<dbReference type="EMBL" id="SHLC01000001">
    <property type="protein sequence ID" value="RZU65863.1"/>
    <property type="molecule type" value="Genomic_DNA"/>
</dbReference>
<evidence type="ECO:0000313" key="2">
    <source>
        <dbReference type="EMBL" id="RZU65863.1"/>
    </source>
</evidence>
<protein>
    <submittedName>
        <fullName evidence="2">Uncharacterized protein</fullName>
    </submittedName>
</protein>
<proteinExistence type="predicted"/>
<dbReference type="RefSeq" id="WP_130506147.1">
    <property type="nucleotide sequence ID" value="NZ_SHLC01000001.1"/>
</dbReference>
<dbReference type="Proteomes" id="UP000291483">
    <property type="component" value="Unassembled WGS sequence"/>
</dbReference>
<gene>
    <name evidence="2" type="ORF">EV379_2201</name>
</gene>
<accession>A0A4Q8AP76</accession>
<keyword evidence="1" id="KW-0732">Signal</keyword>
<dbReference type="AlphaFoldDB" id="A0A4Q8AP76"/>
<name>A0A4Q8AP76_9MICO</name>
<reference evidence="2 3" key="1">
    <citation type="submission" date="2019-02" db="EMBL/GenBank/DDBJ databases">
        <title>Sequencing the genomes of 1000 actinobacteria strains.</title>
        <authorList>
            <person name="Klenk H.-P."/>
        </authorList>
    </citation>
    <scope>NUCLEOTIDE SEQUENCE [LARGE SCALE GENOMIC DNA]</scope>
    <source>
        <strain evidence="2 3">DSM 18319</strain>
    </source>
</reference>
<sequence>MGRIRVFGLAAVLLLSLAVPGCAEACPAIGWINAVNIELDGHVDDVAAVELCFDGVCSEAAPFVRLTDVPLHVATALPEDDPTAASTAESLLFSTERINERTWRITFPTQAPDSLTVRAVSAAGEVLAEGDATLEWQRVGGSERCGGPLEGAPIGLDIPS</sequence>
<keyword evidence="3" id="KW-1185">Reference proteome</keyword>
<feature type="signal peptide" evidence="1">
    <location>
        <begin position="1"/>
        <end position="25"/>
    </location>
</feature>
<organism evidence="2 3">
    <name type="scientific">Microterricola gilva</name>
    <dbReference type="NCBI Taxonomy" id="393267"/>
    <lineage>
        <taxon>Bacteria</taxon>
        <taxon>Bacillati</taxon>
        <taxon>Actinomycetota</taxon>
        <taxon>Actinomycetes</taxon>
        <taxon>Micrococcales</taxon>
        <taxon>Microbacteriaceae</taxon>
        <taxon>Microterricola</taxon>
    </lineage>
</organism>
<evidence type="ECO:0000313" key="3">
    <source>
        <dbReference type="Proteomes" id="UP000291483"/>
    </source>
</evidence>
<feature type="chain" id="PRO_5020693034" evidence="1">
    <location>
        <begin position="26"/>
        <end position="160"/>
    </location>
</feature>
<evidence type="ECO:0000256" key="1">
    <source>
        <dbReference type="SAM" id="SignalP"/>
    </source>
</evidence>
<dbReference type="OrthoDB" id="5147046at2"/>